<dbReference type="EMBL" id="CP128399">
    <property type="protein sequence ID" value="WJW65830.1"/>
    <property type="molecule type" value="Genomic_DNA"/>
</dbReference>
<evidence type="ECO:0000313" key="4">
    <source>
        <dbReference type="Proteomes" id="UP001431572"/>
    </source>
</evidence>
<dbReference type="AlphaFoldDB" id="A0A8T7M0V8"/>
<accession>A0A8T7M0V8</accession>
<proteinExistence type="predicted"/>
<dbReference type="EMBL" id="JACATZ010000001">
    <property type="protein sequence ID" value="NWJ46462.1"/>
    <property type="molecule type" value="Genomic_DNA"/>
</dbReference>
<evidence type="ECO:0000313" key="1">
    <source>
        <dbReference type="EMBL" id="NWJ46462.1"/>
    </source>
</evidence>
<evidence type="ECO:0000313" key="2">
    <source>
        <dbReference type="EMBL" id="WJW65830.1"/>
    </source>
</evidence>
<dbReference type="RefSeq" id="WP_341467715.1">
    <property type="nucleotide sequence ID" value="NZ_CP128399.1"/>
</dbReference>
<name>A0A8T7M0V8_9CHLR</name>
<sequence>MPKYVVAHSLLDKVSPLTGDLLVFGEVVDETAFTVEELAQFINAGAIVAQGGEVVSAQAVVEEPVQEPLVEQPVIEEQSATPEPVVEQVVQANEEASIDGSDPTVQS</sequence>
<organism evidence="1 3">
    <name type="scientific">Candidatus Chlorohelix allophototropha</name>
    <dbReference type="NCBI Taxonomy" id="3003348"/>
    <lineage>
        <taxon>Bacteria</taxon>
        <taxon>Bacillati</taxon>
        <taxon>Chloroflexota</taxon>
        <taxon>Chloroflexia</taxon>
        <taxon>Candidatus Chloroheliales</taxon>
        <taxon>Candidatus Chloroheliaceae</taxon>
        <taxon>Candidatus Chlorohelix</taxon>
    </lineage>
</organism>
<keyword evidence="4" id="KW-1185">Reference proteome</keyword>
<reference evidence="2" key="2">
    <citation type="journal article" date="2024" name="Nature">
        <title>Anoxygenic phototroph of the Chloroflexota uses a type I reaction centre.</title>
        <authorList>
            <person name="Tsuji J.M."/>
            <person name="Shaw N.A."/>
            <person name="Nagashima S."/>
            <person name="Venkiteswaran J.J."/>
            <person name="Schiff S.L."/>
            <person name="Watanabe T."/>
            <person name="Fukui M."/>
            <person name="Hanada S."/>
            <person name="Tank M."/>
            <person name="Neufeld J.D."/>
        </authorList>
    </citation>
    <scope>NUCLEOTIDE SEQUENCE</scope>
    <source>
        <strain evidence="2">L227-S17</strain>
    </source>
</reference>
<dbReference type="Proteomes" id="UP000521676">
    <property type="component" value="Unassembled WGS sequence"/>
</dbReference>
<evidence type="ECO:0000313" key="3">
    <source>
        <dbReference type="Proteomes" id="UP000521676"/>
    </source>
</evidence>
<reference evidence="1 3" key="1">
    <citation type="submission" date="2020-06" db="EMBL/GenBank/DDBJ databases">
        <title>Anoxygenic phototrophic Chloroflexota member uses a Type I reaction center.</title>
        <authorList>
            <person name="Tsuji J.M."/>
            <person name="Shaw N.A."/>
            <person name="Nagashima S."/>
            <person name="Venkiteswaran J."/>
            <person name="Schiff S.L."/>
            <person name="Hanada S."/>
            <person name="Tank M."/>
            <person name="Neufeld J.D."/>
        </authorList>
    </citation>
    <scope>NUCLEOTIDE SEQUENCE [LARGE SCALE GENOMIC DNA]</scope>
    <source>
        <strain evidence="1">L227-S17</strain>
    </source>
</reference>
<gene>
    <name evidence="1" type="ORF">HXX08_11335</name>
    <name evidence="2" type="ORF">OZ401_001609</name>
</gene>
<protein>
    <submittedName>
        <fullName evidence="1">Uncharacterized protein</fullName>
    </submittedName>
</protein>
<dbReference type="Proteomes" id="UP001431572">
    <property type="component" value="Chromosome 1"/>
</dbReference>